<keyword evidence="6" id="KW-1185">Reference proteome</keyword>
<dbReference type="PANTHER" id="PTHR44688:SF16">
    <property type="entry name" value="DNA-BINDING TRANSCRIPTIONAL ACTIVATOR DEVR_DOSR"/>
    <property type="match status" value="1"/>
</dbReference>
<evidence type="ECO:0000313" key="5">
    <source>
        <dbReference type="EMBL" id="MFC7448043.1"/>
    </source>
</evidence>
<reference evidence="6" key="1">
    <citation type="journal article" date="2019" name="Int. J. Syst. Evol. Microbiol.">
        <title>The Global Catalogue of Microorganisms (GCM) 10K type strain sequencing project: providing services to taxonomists for standard genome sequencing and annotation.</title>
        <authorList>
            <consortium name="The Broad Institute Genomics Platform"/>
            <consortium name="The Broad Institute Genome Sequencing Center for Infectious Disease"/>
            <person name="Wu L."/>
            <person name="Ma J."/>
        </authorList>
    </citation>
    <scope>NUCLEOTIDE SEQUENCE [LARGE SCALE GENOMIC DNA]</scope>
    <source>
        <strain evidence="6">ICMP 19430</strain>
    </source>
</reference>
<gene>
    <name evidence="5" type="ORF">ACFQS9_09095</name>
</gene>
<dbReference type="RefSeq" id="WP_378403724.1">
    <property type="nucleotide sequence ID" value="NZ_JBHTCS010000011.1"/>
</dbReference>
<evidence type="ECO:0000256" key="2">
    <source>
        <dbReference type="ARBA" id="ARBA00023125"/>
    </source>
</evidence>
<dbReference type="PROSITE" id="PS00622">
    <property type="entry name" value="HTH_LUXR_1"/>
    <property type="match status" value="1"/>
</dbReference>
<evidence type="ECO:0000256" key="3">
    <source>
        <dbReference type="ARBA" id="ARBA00023163"/>
    </source>
</evidence>
<dbReference type="Proteomes" id="UP001596484">
    <property type="component" value="Unassembled WGS sequence"/>
</dbReference>
<sequence length="236" mass="26936">MQPRSDIDDLARFKSEAMGFLSGLVPISGVVFYSVDVNLNPVDHAFHRIESDRNERYTEFFHRLDPFHPRRFAATGRPIVSLRDLHQRYHGGEYHRRFMEPLGLDYEAELYLYCSGQMVGGISLHRSSELGDFTGSELELLGTARHFVEHTFTTGRSFDATRRVDEWGLTQRERDVLRLVREGAANAEIGRVLYISVPTVKTHLQHIYDKSGLRSRAQLIARLGATDRGPDLGYGN</sequence>
<keyword evidence="1" id="KW-0805">Transcription regulation</keyword>
<keyword evidence="3" id="KW-0804">Transcription</keyword>
<dbReference type="SMART" id="SM00421">
    <property type="entry name" value="HTH_LUXR"/>
    <property type="match status" value="1"/>
</dbReference>
<evidence type="ECO:0000256" key="1">
    <source>
        <dbReference type="ARBA" id="ARBA00023015"/>
    </source>
</evidence>
<keyword evidence="2" id="KW-0238">DNA-binding</keyword>
<organism evidence="5 6">
    <name type="scientific">Rhodococcus daqingensis</name>
    <dbReference type="NCBI Taxonomy" id="2479363"/>
    <lineage>
        <taxon>Bacteria</taxon>
        <taxon>Bacillati</taxon>
        <taxon>Actinomycetota</taxon>
        <taxon>Actinomycetes</taxon>
        <taxon>Mycobacteriales</taxon>
        <taxon>Nocardiaceae</taxon>
        <taxon>Rhodococcus</taxon>
    </lineage>
</organism>
<accession>A0ABW2RXP5</accession>
<dbReference type="PROSITE" id="PS50043">
    <property type="entry name" value="HTH_LUXR_2"/>
    <property type="match status" value="1"/>
</dbReference>
<name>A0ABW2RXP5_9NOCA</name>
<proteinExistence type="predicted"/>
<evidence type="ECO:0000313" key="6">
    <source>
        <dbReference type="Proteomes" id="UP001596484"/>
    </source>
</evidence>
<feature type="domain" description="HTH luxR-type" evidence="4">
    <location>
        <begin position="162"/>
        <end position="227"/>
    </location>
</feature>
<dbReference type="Pfam" id="PF00196">
    <property type="entry name" value="GerE"/>
    <property type="match status" value="1"/>
</dbReference>
<dbReference type="InterPro" id="IPR016032">
    <property type="entry name" value="Sig_transdc_resp-reg_C-effctor"/>
</dbReference>
<comment type="caution">
    <text evidence="5">The sequence shown here is derived from an EMBL/GenBank/DDBJ whole genome shotgun (WGS) entry which is preliminary data.</text>
</comment>
<dbReference type="SUPFAM" id="SSF46894">
    <property type="entry name" value="C-terminal effector domain of the bipartite response regulators"/>
    <property type="match status" value="1"/>
</dbReference>
<dbReference type="InterPro" id="IPR036388">
    <property type="entry name" value="WH-like_DNA-bd_sf"/>
</dbReference>
<dbReference type="InterPro" id="IPR000792">
    <property type="entry name" value="Tscrpt_reg_LuxR_C"/>
</dbReference>
<protein>
    <submittedName>
        <fullName evidence="5">Response regulator transcription factor</fullName>
    </submittedName>
</protein>
<evidence type="ECO:0000259" key="4">
    <source>
        <dbReference type="PROSITE" id="PS50043"/>
    </source>
</evidence>
<dbReference type="EMBL" id="JBHTCS010000011">
    <property type="protein sequence ID" value="MFC7448043.1"/>
    <property type="molecule type" value="Genomic_DNA"/>
</dbReference>
<dbReference type="PANTHER" id="PTHR44688">
    <property type="entry name" value="DNA-BINDING TRANSCRIPTIONAL ACTIVATOR DEVR_DOSR"/>
    <property type="match status" value="1"/>
</dbReference>
<dbReference type="CDD" id="cd06170">
    <property type="entry name" value="LuxR_C_like"/>
    <property type="match status" value="1"/>
</dbReference>
<dbReference type="Gene3D" id="1.10.10.10">
    <property type="entry name" value="Winged helix-like DNA-binding domain superfamily/Winged helix DNA-binding domain"/>
    <property type="match status" value="1"/>
</dbReference>
<dbReference type="PRINTS" id="PR00038">
    <property type="entry name" value="HTHLUXR"/>
</dbReference>